<dbReference type="EMBL" id="JAWMAJ010000032">
    <property type="protein sequence ID" value="MDV7216745.1"/>
    <property type="molecule type" value="Genomic_DNA"/>
</dbReference>
<protein>
    <submittedName>
        <fullName evidence="2">Uncharacterized protein</fullName>
    </submittedName>
</protein>
<dbReference type="RefSeq" id="WP_317771247.1">
    <property type="nucleotide sequence ID" value="NZ_JAWMAJ010000032.1"/>
</dbReference>
<organism evidence="2 3">
    <name type="scientific">Streptomyces prunicolor</name>
    <dbReference type="NCBI Taxonomy" id="67348"/>
    <lineage>
        <taxon>Bacteria</taxon>
        <taxon>Bacillati</taxon>
        <taxon>Actinomycetota</taxon>
        <taxon>Actinomycetes</taxon>
        <taxon>Kitasatosporales</taxon>
        <taxon>Streptomycetaceae</taxon>
        <taxon>Streptomyces</taxon>
    </lineage>
</organism>
<feature type="compositionally biased region" description="Basic and acidic residues" evidence="1">
    <location>
        <begin position="68"/>
        <end position="79"/>
    </location>
</feature>
<evidence type="ECO:0000256" key="1">
    <source>
        <dbReference type="SAM" id="MobiDB-lite"/>
    </source>
</evidence>
<gene>
    <name evidence="2" type="ORF">R5A26_12365</name>
</gene>
<feature type="region of interest" description="Disordered" evidence="1">
    <location>
        <begin position="68"/>
        <end position="107"/>
    </location>
</feature>
<dbReference type="Proteomes" id="UP001187346">
    <property type="component" value="Unassembled WGS sequence"/>
</dbReference>
<name>A0ABU4F833_9ACTN</name>
<sequence length="107" mass="11855">MTKDDDGMARGGGERLGTAEVRRVLTGQLGYALPADLVITTRAEIEAREFTAYGRGWRDRVEHERRRAEEARAARERQAKVLAFPRQKQTSPPAPARCPAPPGDEPS</sequence>
<evidence type="ECO:0000313" key="2">
    <source>
        <dbReference type="EMBL" id="MDV7216745.1"/>
    </source>
</evidence>
<proteinExistence type="predicted"/>
<keyword evidence="3" id="KW-1185">Reference proteome</keyword>
<evidence type="ECO:0000313" key="3">
    <source>
        <dbReference type="Proteomes" id="UP001187346"/>
    </source>
</evidence>
<reference evidence="2 3" key="1">
    <citation type="submission" date="2023-10" db="EMBL/GenBank/DDBJ databases">
        <title>Characterization of rhizosphere-enriched actinobacteria from wheat plants lab-grown on chernevaya soil.</title>
        <authorList>
            <person name="Tikhonova E.N."/>
            <person name="Konopkin A."/>
            <person name="Kravchenko I.K."/>
        </authorList>
    </citation>
    <scope>NUCLEOTIDE SEQUENCE [LARGE SCALE GENOMIC DNA]</scope>
    <source>
        <strain evidence="2 3">RR29</strain>
    </source>
</reference>
<feature type="compositionally biased region" description="Pro residues" evidence="1">
    <location>
        <begin position="92"/>
        <end position="107"/>
    </location>
</feature>
<accession>A0ABU4F833</accession>
<comment type="caution">
    <text evidence="2">The sequence shown here is derived from an EMBL/GenBank/DDBJ whole genome shotgun (WGS) entry which is preliminary data.</text>
</comment>